<dbReference type="AlphaFoldDB" id="A0A3L7K6D8"/>
<dbReference type="RefSeq" id="WP_121680115.1">
    <property type="nucleotide sequence ID" value="NZ_RCVZ01000004.1"/>
</dbReference>
<keyword evidence="5" id="KW-1185">Reference proteome</keyword>
<dbReference type="PANTHER" id="PTHR43798">
    <property type="entry name" value="MONOACYLGLYCEROL LIPASE"/>
    <property type="match status" value="1"/>
</dbReference>
<dbReference type="InterPro" id="IPR002410">
    <property type="entry name" value="Peptidase_S33"/>
</dbReference>
<keyword evidence="2 4" id="KW-0378">Hydrolase</keyword>
<protein>
    <submittedName>
        <fullName evidence="4">Alpha/beta hydrolase</fullName>
    </submittedName>
</protein>
<dbReference type="InterPro" id="IPR050266">
    <property type="entry name" value="AB_hydrolase_sf"/>
</dbReference>
<reference evidence="4 5" key="1">
    <citation type="submission" date="2018-10" db="EMBL/GenBank/DDBJ databases">
        <title>Falsibacillus sp. genome draft.</title>
        <authorList>
            <person name="Shi S."/>
        </authorList>
    </citation>
    <scope>NUCLEOTIDE SEQUENCE [LARGE SCALE GENOMIC DNA]</scope>
    <source>
        <strain evidence="4 5">GY 10110</strain>
    </source>
</reference>
<gene>
    <name evidence="4" type="ORF">D9X91_08225</name>
</gene>
<dbReference type="Proteomes" id="UP000276770">
    <property type="component" value="Unassembled WGS sequence"/>
</dbReference>
<sequence length="242" mass="27861">MNEEYIHIDGAELWTIKQGKGVPVILISGGPGCCDYLEPISRLIDESCEVIRFDPRGVGRSSKVDKGYELHRCLWDMEAIRKTYKIDKWIVIGHSWGADLALAYALLYPESLSGMVSIAGTGIQNDRDWKETYVKNKQILGESSPELNFPHNPIVHRSLIDSWRRFIKYSKLLHEISNIQIPSMFVMGEKDIRPSWPIEQIAHLIPYSTYHVIEGAGHYIWQNEEDSLRTCLLTFIMEKHVF</sequence>
<comment type="similarity">
    <text evidence="1">Belongs to the peptidase S33 family.</text>
</comment>
<dbReference type="GO" id="GO:0006508">
    <property type="term" value="P:proteolysis"/>
    <property type="evidence" value="ECO:0007669"/>
    <property type="project" value="InterPro"/>
</dbReference>
<evidence type="ECO:0000259" key="3">
    <source>
        <dbReference type="Pfam" id="PF00561"/>
    </source>
</evidence>
<dbReference type="PRINTS" id="PR00793">
    <property type="entry name" value="PROAMNOPTASE"/>
</dbReference>
<dbReference type="GO" id="GO:0016020">
    <property type="term" value="C:membrane"/>
    <property type="evidence" value="ECO:0007669"/>
    <property type="project" value="TreeGrafter"/>
</dbReference>
<accession>A0A3L7K6D8</accession>
<dbReference type="OrthoDB" id="9775557at2"/>
<evidence type="ECO:0000256" key="2">
    <source>
        <dbReference type="ARBA" id="ARBA00022801"/>
    </source>
</evidence>
<feature type="domain" description="AB hydrolase-1" evidence="3">
    <location>
        <begin position="23"/>
        <end position="132"/>
    </location>
</feature>
<dbReference type="InterPro" id="IPR000073">
    <property type="entry name" value="AB_hydrolase_1"/>
</dbReference>
<proteinExistence type="inferred from homology"/>
<evidence type="ECO:0000313" key="4">
    <source>
        <dbReference type="EMBL" id="RLQ96262.1"/>
    </source>
</evidence>
<dbReference type="SUPFAM" id="SSF53474">
    <property type="entry name" value="alpha/beta-Hydrolases"/>
    <property type="match status" value="1"/>
</dbReference>
<dbReference type="EMBL" id="RCVZ01000004">
    <property type="protein sequence ID" value="RLQ96262.1"/>
    <property type="molecule type" value="Genomic_DNA"/>
</dbReference>
<organism evidence="4 5">
    <name type="scientific">Falsibacillus albus</name>
    <dbReference type="NCBI Taxonomy" id="2478915"/>
    <lineage>
        <taxon>Bacteria</taxon>
        <taxon>Bacillati</taxon>
        <taxon>Bacillota</taxon>
        <taxon>Bacilli</taxon>
        <taxon>Bacillales</taxon>
        <taxon>Bacillaceae</taxon>
        <taxon>Falsibacillus</taxon>
    </lineage>
</organism>
<evidence type="ECO:0000313" key="5">
    <source>
        <dbReference type="Proteomes" id="UP000276770"/>
    </source>
</evidence>
<evidence type="ECO:0000256" key="1">
    <source>
        <dbReference type="ARBA" id="ARBA00010088"/>
    </source>
</evidence>
<dbReference type="Pfam" id="PF00561">
    <property type="entry name" value="Abhydrolase_1"/>
    <property type="match status" value="1"/>
</dbReference>
<dbReference type="InterPro" id="IPR029058">
    <property type="entry name" value="AB_hydrolase_fold"/>
</dbReference>
<dbReference type="PANTHER" id="PTHR43798:SF33">
    <property type="entry name" value="HYDROLASE, PUTATIVE (AFU_ORTHOLOGUE AFUA_2G14860)-RELATED"/>
    <property type="match status" value="1"/>
</dbReference>
<comment type="caution">
    <text evidence="4">The sequence shown here is derived from an EMBL/GenBank/DDBJ whole genome shotgun (WGS) entry which is preliminary data.</text>
</comment>
<dbReference type="GO" id="GO:0004177">
    <property type="term" value="F:aminopeptidase activity"/>
    <property type="evidence" value="ECO:0007669"/>
    <property type="project" value="UniProtKB-EC"/>
</dbReference>
<name>A0A3L7K6D8_9BACI</name>
<dbReference type="Gene3D" id="3.40.50.1820">
    <property type="entry name" value="alpha/beta hydrolase"/>
    <property type="match status" value="1"/>
</dbReference>